<comment type="caution">
    <text evidence="2">The sequence shown here is derived from an EMBL/GenBank/DDBJ whole genome shotgun (WGS) entry which is preliminary data.</text>
</comment>
<keyword evidence="1" id="KW-0812">Transmembrane</keyword>
<dbReference type="Pfam" id="PF06127">
    <property type="entry name" value="Mpo1-like"/>
    <property type="match status" value="1"/>
</dbReference>
<keyword evidence="1" id="KW-0472">Membrane</keyword>
<dbReference type="EMBL" id="JANBUW010000016">
    <property type="protein sequence ID" value="KAJ2851195.1"/>
    <property type="molecule type" value="Genomic_DNA"/>
</dbReference>
<reference evidence="2" key="1">
    <citation type="submission" date="2022-07" db="EMBL/GenBank/DDBJ databases">
        <title>Phylogenomic reconstructions and comparative analyses of Kickxellomycotina fungi.</title>
        <authorList>
            <person name="Reynolds N.K."/>
            <person name="Stajich J.E."/>
            <person name="Barry K."/>
            <person name="Grigoriev I.V."/>
            <person name="Crous P."/>
            <person name="Smith M.E."/>
        </authorList>
    </citation>
    <scope>NUCLEOTIDE SEQUENCE</scope>
    <source>
        <strain evidence="2">NRRL 1566</strain>
    </source>
</reference>
<sequence length="197" mass="22144">MGIFSIRTEFSKYGEYHANKVNIAIHMIFVPTILWTSLGITTRLFPQELFTYPPLVSQILSYIPGPSPLANASTIAMMAYTLFYMILDPIAGVLIAPVIYSFLITSQQYAIHCSDSIKVMLALFVIAWVAQFIGHGVFEKRAPALVDNLVQALVMAPFFVFLEVLFACGYRPGLNRELRNEIGSRILAFRRQSKKSN</sequence>
<evidence type="ECO:0008006" key="4">
    <source>
        <dbReference type="Google" id="ProtNLM"/>
    </source>
</evidence>
<dbReference type="OrthoDB" id="2124888at2759"/>
<dbReference type="AlphaFoldDB" id="A0A9W8I9V1"/>
<name>A0A9W8I9V1_9FUNG</name>
<feature type="transmembrane region" description="Helical" evidence="1">
    <location>
        <begin position="21"/>
        <end position="45"/>
    </location>
</feature>
<dbReference type="GO" id="GO:0005783">
    <property type="term" value="C:endoplasmic reticulum"/>
    <property type="evidence" value="ECO:0007669"/>
    <property type="project" value="TreeGrafter"/>
</dbReference>
<proteinExistence type="predicted"/>
<protein>
    <recommendedName>
        <fullName evidence="4">DUF962-domain-containing protein</fullName>
    </recommendedName>
</protein>
<dbReference type="GO" id="GO:0046521">
    <property type="term" value="P:sphingoid catabolic process"/>
    <property type="evidence" value="ECO:0007669"/>
    <property type="project" value="TreeGrafter"/>
</dbReference>
<dbReference type="InterPro" id="IPR009305">
    <property type="entry name" value="Mpo1-like"/>
</dbReference>
<dbReference type="PANTHER" id="PTHR28026:SF9">
    <property type="entry name" value="2-HYDROXY-PALMITIC ACID DIOXYGENASE MPO1"/>
    <property type="match status" value="1"/>
</dbReference>
<keyword evidence="3" id="KW-1185">Reference proteome</keyword>
<evidence type="ECO:0000256" key="1">
    <source>
        <dbReference type="SAM" id="Phobius"/>
    </source>
</evidence>
<accession>A0A9W8I9V1</accession>
<keyword evidence="1" id="KW-1133">Transmembrane helix</keyword>
<dbReference type="PANTHER" id="PTHR28026">
    <property type="entry name" value="DUF962 DOMAIN PROTEIN (AFU_ORTHOLOGUE AFUA_8G05310)"/>
    <property type="match status" value="1"/>
</dbReference>
<dbReference type="Proteomes" id="UP001139887">
    <property type="component" value="Unassembled WGS sequence"/>
</dbReference>
<gene>
    <name evidence="2" type="ORF">IWW36_001334</name>
</gene>
<evidence type="ECO:0000313" key="3">
    <source>
        <dbReference type="Proteomes" id="UP001139887"/>
    </source>
</evidence>
<organism evidence="2 3">
    <name type="scientific">Coemansia brasiliensis</name>
    <dbReference type="NCBI Taxonomy" id="2650707"/>
    <lineage>
        <taxon>Eukaryota</taxon>
        <taxon>Fungi</taxon>
        <taxon>Fungi incertae sedis</taxon>
        <taxon>Zoopagomycota</taxon>
        <taxon>Kickxellomycotina</taxon>
        <taxon>Kickxellomycetes</taxon>
        <taxon>Kickxellales</taxon>
        <taxon>Kickxellaceae</taxon>
        <taxon>Coemansia</taxon>
    </lineage>
</organism>
<feature type="transmembrane region" description="Helical" evidence="1">
    <location>
        <begin position="117"/>
        <end position="138"/>
    </location>
</feature>
<feature type="transmembrane region" description="Helical" evidence="1">
    <location>
        <begin position="82"/>
        <end position="105"/>
    </location>
</feature>
<evidence type="ECO:0000313" key="2">
    <source>
        <dbReference type="EMBL" id="KAJ2851195.1"/>
    </source>
</evidence>
<dbReference type="GO" id="GO:0016020">
    <property type="term" value="C:membrane"/>
    <property type="evidence" value="ECO:0007669"/>
    <property type="project" value="GOC"/>
</dbReference>
<feature type="transmembrane region" description="Helical" evidence="1">
    <location>
        <begin position="150"/>
        <end position="170"/>
    </location>
</feature>